<dbReference type="SUPFAM" id="SSF55486">
    <property type="entry name" value="Metalloproteases ('zincins'), catalytic domain"/>
    <property type="match status" value="1"/>
</dbReference>
<dbReference type="Proteomes" id="UP000778523">
    <property type="component" value="Unassembled WGS sequence"/>
</dbReference>
<sequence>MADNSFISRKDQWLDLAFSKQTPVANKKRADAVLPGTKSKDFILVARCKIINLNKSVTMYAEDLPENVCYAKESSYAWSTKSNKIRITTPTSVSGGRVRIEALDTPSLGRDAEVITVTRTGADGSVSTKTVAVTVARVKLLASPSQNYGYDDYDTSLDSSDDHVSIESEKSSFVKVCIEGGAIGSDFEFACKSSSICSVQPPQASSDFDLQLDAGIGKKKQTVLQVFYKCPCREVFAELFVNVYAKKNANIVVAKIFDSLSLATSLKFASADYAAHTGPANQKMKDAVVKYDIQNYGNGSPLDVHFDLDLDGALSFDINNSGGAEFQAIDRAFVANGRFRVIVVRNLKSYYYLDQAAKAGDVVVKVRGQGVFSFPNHSMPLGRGSSQEMVTVMSGNGNVASLKTPLVYDHSPGEPLEFPAAGWSTDPIIICEGNTSLDIAKWTVVHEIGHAALGLSDVVDSTNVMHYDQGNVDYRLRFCPRVLNYNNPNGLLTENQWDLVLRS</sequence>
<dbReference type="EMBL" id="JABCSC020000007">
    <property type="protein sequence ID" value="NSL57075.1"/>
    <property type="molecule type" value="Genomic_DNA"/>
</dbReference>
<protein>
    <submittedName>
        <fullName evidence="1">Uncharacterized protein</fullName>
    </submittedName>
</protein>
<keyword evidence="2" id="KW-1185">Reference proteome</keyword>
<proteinExistence type="predicted"/>
<comment type="caution">
    <text evidence="1">The sequence shown here is derived from an EMBL/GenBank/DDBJ whole genome shotgun (WGS) entry which is preliminary data.</text>
</comment>
<gene>
    <name evidence="1" type="ORF">HJ583_018770</name>
</gene>
<evidence type="ECO:0000313" key="2">
    <source>
        <dbReference type="Proteomes" id="UP000778523"/>
    </source>
</evidence>
<evidence type="ECO:0000313" key="1">
    <source>
        <dbReference type="EMBL" id="NSL57075.1"/>
    </source>
</evidence>
<name>A0ABX2ISH0_9RHOO</name>
<organism evidence="1 2">
    <name type="scientific">Uliginosibacterium aquaticum</name>
    <dbReference type="NCBI Taxonomy" id="2731212"/>
    <lineage>
        <taxon>Bacteria</taxon>
        <taxon>Pseudomonadati</taxon>
        <taxon>Pseudomonadota</taxon>
        <taxon>Betaproteobacteria</taxon>
        <taxon>Rhodocyclales</taxon>
        <taxon>Zoogloeaceae</taxon>
        <taxon>Uliginosibacterium</taxon>
    </lineage>
</organism>
<accession>A0ABX2ISH0</accession>
<reference evidence="1 2" key="1">
    <citation type="submission" date="2020-06" db="EMBL/GenBank/DDBJ databases">
        <title>Draft genome of Uliginosibacterium sp. IMCC34675.</title>
        <authorList>
            <person name="Song J."/>
        </authorList>
    </citation>
    <scope>NUCLEOTIDE SEQUENCE [LARGE SCALE GENOMIC DNA]</scope>
    <source>
        <strain evidence="1 2">IMCC34675</strain>
    </source>
</reference>
<dbReference type="RefSeq" id="WP_170023337.1">
    <property type="nucleotide sequence ID" value="NZ_JABCSC020000007.1"/>
</dbReference>